<dbReference type="PANTHER" id="PTHR45709:SF3">
    <property type="entry name" value="GUANINE NUCLEOTIDE-BINDING PROTEIN-LIKE 1"/>
    <property type="match status" value="1"/>
</dbReference>
<dbReference type="PANTHER" id="PTHR45709">
    <property type="entry name" value="LARGE SUBUNIT GTPASE 1 HOMOLOG-RELATED"/>
    <property type="match status" value="1"/>
</dbReference>
<dbReference type="AlphaFoldDB" id="A0A4S4NBS6"/>
<evidence type="ECO:0000256" key="2">
    <source>
        <dbReference type="ARBA" id="ARBA00023134"/>
    </source>
</evidence>
<name>A0A4S4NBS6_9APHY</name>
<keyword evidence="5" id="KW-1185">Reference proteome</keyword>
<feature type="compositionally biased region" description="Acidic residues" evidence="3">
    <location>
        <begin position="147"/>
        <end position="156"/>
    </location>
</feature>
<dbReference type="EMBL" id="SGPM01000006">
    <property type="protein sequence ID" value="THH33430.1"/>
    <property type="molecule type" value="Genomic_DNA"/>
</dbReference>
<dbReference type="InterPro" id="IPR043358">
    <property type="entry name" value="GNL1-like"/>
</dbReference>
<feature type="compositionally biased region" description="Acidic residues" evidence="3">
    <location>
        <begin position="360"/>
        <end position="391"/>
    </location>
</feature>
<feature type="region of interest" description="Disordered" evidence="3">
    <location>
        <begin position="140"/>
        <end position="169"/>
    </location>
</feature>
<dbReference type="Proteomes" id="UP000308730">
    <property type="component" value="Unassembled WGS sequence"/>
</dbReference>
<feature type="region of interest" description="Disordered" evidence="3">
    <location>
        <begin position="346"/>
        <end position="396"/>
    </location>
</feature>
<keyword evidence="2" id="KW-0342">GTP-binding</keyword>
<dbReference type="GO" id="GO:0005525">
    <property type="term" value="F:GTP binding"/>
    <property type="evidence" value="ECO:0007669"/>
    <property type="project" value="UniProtKB-KW"/>
</dbReference>
<evidence type="ECO:0000313" key="4">
    <source>
        <dbReference type="EMBL" id="THH33430.1"/>
    </source>
</evidence>
<sequence>MQRKKPFSAKARKAQLQQKRAIKRGDVLPPPSKQDRPKKSRRLVAHPFDQGPGPSSREAAAESTRRLQSSFVKLPQRFLENSKELASTLHLERPVPPEAVILRAETFASSEQDQTEVEKNEEGLFKKWLDQADDIVNGWCNPLEDSSSGDDEDESESPAPPSMPRAPTSFERNLETKHFQTLFWTPEVRLVDCPGLVMPNLVPMETQVLGGILPISRVSAIPLCIYHAAQLLPLETVFNLTHPTLSEPQVEDKRTWRVPRPDATAASGWDARLKKLKWTAMDVLTAYALKKGWVTAKAGRPDVMRAGNAILRSLAEGKISWGFWPEGTPQAVLDSHIKPEQGIWIPNENDASTLSHDEAEATDYEDEDEEEEDTESSEESEGTALDEEEEEAPKVIVAKSRFAALSFLDQHDDDSDEDASESE</sequence>
<feature type="region of interest" description="Disordered" evidence="3">
    <location>
        <begin position="1"/>
        <end position="67"/>
    </location>
</feature>
<evidence type="ECO:0000256" key="3">
    <source>
        <dbReference type="SAM" id="MobiDB-lite"/>
    </source>
</evidence>
<feature type="compositionally biased region" description="Basic residues" evidence="3">
    <location>
        <begin position="1"/>
        <end position="13"/>
    </location>
</feature>
<keyword evidence="1" id="KW-0547">Nucleotide-binding</keyword>
<protein>
    <submittedName>
        <fullName evidence="4">Uncharacterized protein</fullName>
    </submittedName>
</protein>
<accession>A0A4S4NBS6</accession>
<proteinExistence type="predicted"/>
<evidence type="ECO:0000313" key="5">
    <source>
        <dbReference type="Proteomes" id="UP000308730"/>
    </source>
</evidence>
<dbReference type="OrthoDB" id="3261732at2759"/>
<comment type="caution">
    <text evidence="4">The sequence shown here is derived from an EMBL/GenBank/DDBJ whole genome shotgun (WGS) entry which is preliminary data.</text>
</comment>
<evidence type="ECO:0000256" key="1">
    <source>
        <dbReference type="ARBA" id="ARBA00022741"/>
    </source>
</evidence>
<gene>
    <name evidence="4" type="ORF">EUX98_g730</name>
</gene>
<organism evidence="4 5">
    <name type="scientific">Antrodiella citrinella</name>
    <dbReference type="NCBI Taxonomy" id="2447956"/>
    <lineage>
        <taxon>Eukaryota</taxon>
        <taxon>Fungi</taxon>
        <taxon>Dikarya</taxon>
        <taxon>Basidiomycota</taxon>
        <taxon>Agaricomycotina</taxon>
        <taxon>Agaricomycetes</taxon>
        <taxon>Polyporales</taxon>
        <taxon>Steccherinaceae</taxon>
        <taxon>Antrodiella</taxon>
    </lineage>
</organism>
<reference evidence="4 5" key="1">
    <citation type="submission" date="2019-02" db="EMBL/GenBank/DDBJ databases">
        <title>Genome sequencing of the rare red list fungi Antrodiella citrinella (Flaviporus citrinellus).</title>
        <authorList>
            <person name="Buettner E."/>
            <person name="Kellner H."/>
        </authorList>
    </citation>
    <scope>NUCLEOTIDE SEQUENCE [LARGE SCALE GENOMIC DNA]</scope>
    <source>
        <strain evidence="4 5">DSM 108506</strain>
    </source>
</reference>
<dbReference type="GO" id="GO:0003924">
    <property type="term" value="F:GTPase activity"/>
    <property type="evidence" value="ECO:0007669"/>
    <property type="project" value="InterPro"/>
</dbReference>